<protein>
    <recommendedName>
        <fullName evidence="1">Glycosyl transferase family 25 domain-containing protein</fullName>
    </recommendedName>
</protein>
<dbReference type="CDD" id="cd06532">
    <property type="entry name" value="Glyco_transf_25"/>
    <property type="match status" value="1"/>
</dbReference>
<reference evidence="2" key="1">
    <citation type="journal article" date="2014" name="Int. J. Syst. Evol. Microbiol.">
        <title>Complete genome sequence of Corynebacterium casei LMG S-19264T (=DSM 44701T), isolated from a smear-ripened cheese.</title>
        <authorList>
            <consortium name="US DOE Joint Genome Institute (JGI-PGF)"/>
            <person name="Walter F."/>
            <person name="Albersmeier A."/>
            <person name="Kalinowski J."/>
            <person name="Ruckert C."/>
        </authorList>
    </citation>
    <scope>NUCLEOTIDE SEQUENCE</scope>
    <source>
        <strain evidence="2">CCM 7897</strain>
    </source>
</reference>
<dbReference type="InterPro" id="IPR002654">
    <property type="entry name" value="Glyco_trans_25"/>
</dbReference>
<feature type="domain" description="Glycosyl transferase family 25" evidence="1">
    <location>
        <begin position="21"/>
        <end position="190"/>
    </location>
</feature>
<evidence type="ECO:0000313" key="3">
    <source>
        <dbReference type="Proteomes" id="UP000606044"/>
    </source>
</evidence>
<dbReference type="AlphaFoldDB" id="A0A917BRV0"/>
<comment type="caution">
    <text evidence="2">The sequence shown here is derived from an EMBL/GenBank/DDBJ whole genome shotgun (WGS) entry which is preliminary data.</text>
</comment>
<dbReference type="EMBL" id="BMCT01000001">
    <property type="protein sequence ID" value="GGF54395.1"/>
    <property type="molecule type" value="Genomic_DNA"/>
</dbReference>
<evidence type="ECO:0000313" key="2">
    <source>
        <dbReference type="EMBL" id="GGF54395.1"/>
    </source>
</evidence>
<reference evidence="2" key="2">
    <citation type="submission" date="2020-09" db="EMBL/GenBank/DDBJ databases">
        <authorList>
            <person name="Sun Q."/>
            <person name="Sedlacek I."/>
        </authorList>
    </citation>
    <scope>NUCLEOTIDE SEQUENCE</scope>
    <source>
        <strain evidence="2">CCM 7897</strain>
    </source>
</reference>
<dbReference type="Proteomes" id="UP000606044">
    <property type="component" value="Unassembled WGS sequence"/>
</dbReference>
<proteinExistence type="predicted"/>
<evidence type="ECO:0000259" key="1">
    <source>
        <dbReference type="Pfam" id="PF01755"/>
    </source>
</evidence>
<sequence>MNVHMGASPAEVKAARVTASVISLPSAIARRQMMSQMLAGEGLPWSYFDAHTSLACEDLTYDEGRARTRLGRPLTRSEIAVYSSHYVVWKAFLEEGDSDYLLVLEDDVLLDVDFPVAEFAEFCGRRGIDYVRLFGKHYAPAVRIGFFYDRSLVRFSTSPAGTQAYILSRAGAKRLTECCRMVDTTIDLVMDRFWDTGMPLYSIFPYPAIERYTPTSIPIPAGHAGVSTRAERWAWKANRIAGKLRKIWANRRLKPVDDRMRAQMPVFAQIHELKR</sequence>
<accession>A0A917BRV0</accession>
<gene>
    <name evidence="2" type="ORF">GCM10007301_12400</name>
</gene>
<dbReference type="RefSeq" id="WP_244644178.1">
    <property type="nucleotide sequence ID" value="NZ_BMCT01000001.1"/>
</dbReference>
<name>A0A917BRV0_9HYPH</name>
<dbReference type="Pfam" id="PF01755">
    <property type="entry name" value="Glyco_transf_25"/>
    <property type="match status" value="1"/>
</dbReference>
<organism evidence="2 3">
    <name type="scientific">Azorhizobium oxalatiphilum</name>
    <dbReference type="NCBI Taxonomy" id="980631"/>
    <lineage>
        <taxon>Bacteria</taxon>
        <taxon>Pseudomonadati</taxon>
        <taxon>Pseudomonadota</taxon>
        <taxon>Alphaproteobacteria</taxon>
        <taxon>Hyphomicrobiales</taxon>
        <taxon>Xanthobacteraceae</taxon>
        <taxon>Azorhizobium</taxon>
    </lineage>
</organism>
<keyword evidence="3" id="KW-1185">Reference proteome</keyword>